<dbReference type="Gene3D" id="1.20.140.150">
    <property type="match status" value="1"/>
</dbReference>
<feature type="region of interest" description="Disordered" evidence="1">
    <location>
        <begin position="654"/>
        <end position="681"/>
    </location>
</feature>
<feature type="transmembrane region" description="Helical" evidence="2">
    <location>
        <begin position="537"/>
        <end position="556"/>
    </location>
</feature>
<evidence type="ECO:0000256" key="1">
    <source>
        <dbReference type="SAM" id="MobiDB-lite"/>
    </source>
</evidence>
<gene>
    <name evidence="3" type="ORF">LAMI_0A01640G</name>
</gene>
<sequence>MGIPKSITLLVCVIFVFTGFILTIVATAGSTSNYSPINNVYLGEADISRINVTKVIPETAPILDVLAAAMQTSNGSNDYLFSALRTIAGTAALGPLLSLLGNSNNLTTTVESLAAIAPLIVQSNASSSSSQALGQVNSLMANSNNVSATLGGLQTILAGSSSSVQDANSTQAVFEILSDSHNATASANALAGMNNLSASDKQQLAPVFVIFQESSNATATLQSLGTLITANISAETGAQLISALQTGGSDLQATISRLSSSVPSSMNTSIMALGSLLTSSRNANTTLQMLGSLLQQNVSSSAPALAAFQDLSVLLRESDNATATLTSVAVLSNSTSQDTAQQLSALQEILNSSKNSTETVEILQSEAQVQAQGNSNSSSEANEMAVGNLTNLLHYSTNETETFISLMQLSQYVQANSTAFTPLLGVLSQVNAPIMPVNRDVLENIMPEILNNLRVDSRYRLSIFTLCRGLSTGKIQSCSSPHAVQSFVMRDILYDELETSDFKPYMDALNVQKQDLYLEGKLQKKEHSYVPAVRSALAFNLLVIILSFFCLITLIVSFVTTASKPKTQKLSLLASKILLSLVAIFALLSGAIITAMINIIKSDTKTDDYNVRFYSGSAYLGLIWTTFTLSFIALVILLLIRPSGLKGDAAGAGVLSDDLNPNTSSEADSNEKLTRSDVANA</sequence>
<feature type="transmembrane region" description="Helical" evidence="2">
    <location>
        <begin position="619"/>
        <end position="640"/>
    </location>
</feature>
<evidence type="ECO:0000313" key="4">
    <source>
        <dbReference type="Proteomes" id="UP000191024"/>
    </source>
</evidence>
<dbReference type="GO" id="GO:0005886">
    <property type="term" value="C:plasma membrane"/>
    <property type="evidence" value="ECO:0007669"/>
    <property type="project" value="InterPro"/>
</dbReference>
<feature type="transmembrane region" description="Helical" evidence="2">
    <location>
        <begin position="7"/>
        <end position="29"/>
    </location>
</feature>
<dbReference type="PANTHER" id="PTHR28019:SF2">
    <property type="entry name" value="CELL MEMBRANE PROTEIN YLR413W-RELATED"/>
    <property type="match status" value="1"/>
</dbReference>
<name>A0A1G4ILT9_9SACH</name>
<dbReference type="InterPro" id="IPR009571">
    <property type="entry name" value="SUR7/Rim9-like_fungi"/>
</dbReference>
<reference evidence="3 4" key="1">
    <citation type="submission" date="2016-03" db="EMBL/GenBank/DDBJ databases">
        <authorList>
            <person name="Devillers H."/>
        </authorList>
    </citation>
    <scope>NUCLEOTIDE SEQUENCE [LARGE SCALE GENOMIC DNA]</scope>
    <source>
        <strain evidence="3">CBS 11717</strain>
    </source>
</reference>
<dbReference type="GO" id="GO:0031505">
    <property type="term" value="P:fungal-type cell wall organization"/>
    <property type="evidence" value="ECO:0007669"/>
    <property type="project" value="TreeGrafter"/>
</dbReference>
<keyword evidence="2" id="KW-0812">Transmembrane</keyword>
<accession>A0A1G4ILT9</accession>
<evidence type="ECO:0000313" key="3">
    <source>
        <dbReference type="EMBL" id="SCU77584.1"/>
    </source>
</evidence>
<keyword evidence="4" id="KW-1185">Reference proteome</keyword>
<dbReference type="Proteomes" id="UP000191024">
    <property type="component" value="Chromosome A"/>
</dbReference>
<organism evidence="3 4">
    <name type="scientific">Lachancea mirantina</name>
    <dbReference type="NCBI Taxonomy" id="1230905"/>
    <lineage>
        <taxon>Eukaryota</taxon>
        <taxon>Fungi</taxon>
        <taxon>Dikarya</taxon>
        <taxon>Ascomycota</taxon>
        <taxon>Saccharomycotina</taxon>
        <taxon>Saccharomycetes</taxon>
        <taxon>Saccharomycetales</taxon>
        <taxon>Saccharomycetaceae</taxon>
        <taxon>Lachancea</taxon>
    </lineage>
</organism>
<evidence type="ECO:0000256" key="2">
    <source>
        <dbReference type="SAM" id="Phobius"/>
    </source>
</evidence>
<dbReference type="PANTHER" id="PTHR28019">
    <property type="entry name" value="CELL MEMBRANE PROTEIN YLR413W-RELATED"/>
    <property type="match status" value="1"/>
</dbReference>
<keyword evidence="2" id="KW-1133">Transmembrane helix</keyword>
<keyword evidence="2" id="KW-0472">Membrane</keyword>
<feature type="transmembrane region" description="Helical" evidence="2">
    <location>
        <begin position="577"/>
        <end position="599"/>
    </location>
</feature>
<dbReference type="AlphaFoldDB" id="A0A1G4ILT9"/>
<proteinExistence type="predicted"/>
<dbReference type="GO" id="GO:0051285">
    <property type="term" value="C:cell cortex of cell tip"/>
    <property type="evidence" value="ECO:0007669"/>
    <property type="project" value="TreeGrafter"/>
</dbReference>
<dbReference type="Pfam" id="PF06687">
    <property type="entry name" value="SUR7"/>
    <property type="match status" value="1"/>
</dbReference>
<dbReference type="OrthoDB" id="4068213at2759"/>
<protein>
    <submittedName>
        <fullName evidence="3">LAMI_0A01640g1_1</fullName>
    </submittedName>
</protein>
<dbReference type="EMBL" id="LT598462">
    <property type="protein sequence ID" value="SCU77584.1"/>
    <property type="molecule type" value="Genomic_DNA"/>
</dbReference>
<dbReference type="InterPro" id="IPR052413">
    <property type="entry name" value="SUR7_domain"/>
</dbReference>